<evidence type="ECO:0000313" key="2">
    <source>
        <dbReference type="Proteomes" id="UP000241462"/>
    </source>
</evidence>
<reference evidence="1 2" key="1">
    <citation type="journal article" date="2018" name="Mycol. Prog.">
        <title>Coniella lustricola, a new species from submerged detritus.</title>
        <authorList>
            <person name="Raudabaugh D.B."/>
            <person name="Iturriaga T."/>
            <person name="Carver A."/>
            <person name="Mondo S."/>
            <person name="Pangilinan J."/>
            <person name="Lipzen A."/>
            <person name="He G."/>
            <person name="Amirebrahimi M."/>
            <person name="Grigoriev I.V."/>
            <person name="Miller A.N."/>
        </authorList>
    </citation>
    <scope>NUCLEOTIDE SEQUENCE [LARGE SCALE GENOMIC DNA]</scope>
    <source>
        <strain evidence="1 2">B22-T-1</strain>
    </source>
</reference>
<protein>
    <submittedName>
        <fullName evidence="1">Uncharacterized protein</fullName>
    </submittedName>
</protein>
<evidence type="ECO:0000313" key="1">
    <source>
        <dbReference type="EMBL" id="PSR85485.1"/>
    </source>
</evidence>
<accession>A0A2T3A7W8</accession>
<keyword evidence="2" id="KW-1185">Reference proteome</keyword>
<sequence length="187" mass="21258">MCTLTELSNAARQGVYLACCLFLYSKYRLLGSAPFVFPVWFSQIRSGSVPFNQKHHSLPDILATSGKKLLHIYKQGDLGVMATSPNLTDCILLKGAFLTSKFEKYLRWALTSQETMGRRRHSLHSEAVAAGFWLRRWLSTICRLFFTLFHELLIARTSLACLKASRHAFPNETQISAVLWTVQMQVL</sequence>
<name>A0A2T3A7W8_9PEZI</name>
<dbReference type="AlphaFoldDB" id="A0A2T3A7W8"/>
<dbReference type="Proteomes" id="UP000241462">
    <property type="component" value="Unassembled WGS sequence"/>
</dbReference>
<gene>
    <name evidence="1" type="ORF">BD289DRAFT_434024</name>
</gene>
<dbReference type="EMBL" id="KZ678442">
    <property type="protein sequence ID" value="PSR85485.1"/>
    <property type="molecule type" value="Genomic_DNA"/>
</dbReference>
<organism evidence="1 2">
    <name type="scientific">Coniella lustricola</name>
    <dbReference type="NCBI Taxonomy" id="2025994"/>
    <lineage>
        <taxon>Eukaryota</taxon>
        <taxon>Fungi</taxon>
        <taxon>Dikarya</taxon>
        <taxon>Ascomycota</taxon>
        <taxon>Pezizomycotina</taxon>
        <taxon>Sordariomycetes</taxon>
        <taxon>Sordariomycetidae</taxon>
        <taxon>Diaporthales</taxon>
        <taxon>Schizoparmaceae</taxon>
        <taxon>Coniella</taxon>
    </lineage>
</organism>
<dbReference type="InParanoid" id="A0A2T3A7W8"/>
<proteinExistence type="predicted"/>